<keyword evidence="4" id="KW-1185">Reference proteome</keyword>
<dbReference type="GeneID" id="19326923"/>
<evidence type="ECO:0000313" key="3">
    <source>
        <dbReference type="EMBL" id="EON98202.1"/>
    </source>
</evidence>
<dbReference type="AlphaFoldDB" id="R8BFY7"/>
<dbReference type="EMBL" id="KB933229">
    <property type="protein sequence ID" value="EON98202.1"/>
    <property type="molecule type" value="Genomic_DNA"/>
</dbReference>
<feature type="region of interest" description="Disordered" evidence="1">
    <location>
        <begin position="407"/>
        <end position="440"/>
    </location>
</feature>
<keyword evidence="2" id="KW-0472">Membrane</keyword>
<dbReference type="Gene3D" id="1.10.167.10">
    <property type="entry name" value="Regulator of G-protein Signalling 4, domain 2"/>
    <property type="match status" value="1"/>
</dbReference>
<dbReference type="HOGENOM" id="CLU_022448_0_0_1"/>
<feature type="transmembrane region" description="Helical" evidence="2">
    <location>
        <begin position="48"/>
        <end position="73"/>
    </location>
</feature>
<dbReference type="OrthoDB" id="5313079at2759"/>
<dbReference type="KEGG" id="tmn:UCRPA7_6283"/>
<protein>
    <recommendedName>
        <fullName evidence="5">RGS domain-containing protein</fullName>
    </recommendedName>
</protein>
<dbReference type="InterPro" id="IPR036305">
    <property type="entry name" value="RGS_sf"/>
</dbReference>
<sequence length="535" mass="59112">MSREITVTTLGWVYNALTIAWTVILVAGMLFLHRHRKLPFLRIRRLPLVFSAIVLLHLYGVASMIAFTIGSLIPCDVQFWVMSIYLPFGMALLQAANSQFLHVASQQRRYARVTSLDSSTLPEKTDRVNSSQSWFRRTLERVSALDRTTKIVIYIGIAMVVELLLTFFIYFGSEIFHPSYGIFHVEVPGTEERKVLCLTGWEWFSFSIFFIELFTIFIPCSQVIKSHNLRQETLDAIASWEEKNRGLFTDPDSVSTAGYSGSTYRDSILSTSVAEQNRKSKLVSSSSNVGSNETRKTDILTMVALENVLRTNPQPLLEFAALKDFSGENVSFLTHVADWKQAAAAASSSSGARSPPAVGEHFMRAVQIYSHFVSLDLSEFPVNISSRAAKELFGIFDSAAKALHGRRRSEQSDVSSATPFDDVSPGGSTANLNGGQGCGPAGLENTLGKANLQSVVRMADLSSRSSDSGLPDLPVPAAFGPQVFDVAEAEIKHLVLTNTWPKFVRSSAESRDRSQTEKTRVNYMSKLLCGLGDMV</sequence>
<reference evidence="4" key="1">
    <citation type="journal article" date="2013" name="Genome Announc.">
        <title>Draft genome sequence of the ascomycete Phaeoacremonium aleophilum strain UCR-PA7, a causal agent of the esca disease complex in grapevines.</title>
        <authorList>
            <person name="Blanco-Ulate B."/>
            <person name="Rolshausen P."/>
            <person name="Cantu D."/>
        </authorList>
    </citation>
    <scope>NUCLEOTIDE SEQUENCE [LARGE SCALE GENOMIC DNA]</scope>
    <source>
        <strain evidence="4">UCR-PA7</strain>
    </source>
</reference>
<evidence type="ECO:0000256" key="1">
    <source>
        <dbReference type="SAM" id="MobiDB-lite"/>
    </source>
</evidence>
<organism evidence="3 4">
    <name type="scientific">Phaeoacremonium minimum (strain UCR-PA7)</name>
    <name type="common">Esca disease fungus</name>
    <name type="synonym">Togninia minima</name>
    <dbReference type="NCBI Taxonomy" id="1286976"/>
    <lineage>
        <taxon>Eukaryota</taxon>
        <taxon>Fungi</taxon>
        <taxon>Dikarya</taxon>
        <taxon>Ascomycota</taxon>
        <taxon>Pezizomycotina</taxon>
        <taxon>Sordariomycetes</taxon>
        <taxon>Sordariomycetidae</taxon>
        <taxon>Togniniales</taxon>
        <taxon>Togniniaceae</taxon>
        <taxon>Phaeoacremonium</taxon>
    </lineage>
</organism>
<proteinExistence type="predicted"/>
<dbReference type="Proteomes" id="UP000014074">
    <property type="component" value="Unassembled WGS sequence"/>
</dbReference>
<evidence type="ECO:0000256" key="2">
    <source>
        <dbReference type="SAM" id="Phobius"/>
    </source>
</evidence>
<evidence type="ECO:0000313" key="4">
    <source>
        <dbReference type="Proteomes" id="UP000014074"/>
    </source>
</evidence>
<gene>
    <name evidence="3" type="ORF">UCRPA7_6283</name>
</gene>
<dbReference type="eggNOG" id="ENOG502SM9E">
    <property type="taxonomic scope" value="Eukaryota"/>
</dbReference>
<name>R8BFY7_PHAM7</name>
<dbReference type="InterPro" id="IPR044926">
    <property type="entry name" value="RGS_subdomain_2"/>
</dbReference>
<feature type="transmembrane region" description="Helical" evidence="2">
    <location>
        <begin position="79"/>
        <end position="101"/>
    </location>
</feature>
<keyword evidence="2" id="KW-0812">Transmembrane</keyword>
<evidence type="ECO:0008006" key="5">
    <source>
        <dbReference type="Google" id="ProtNLM"/>
    </source>
</evidence>
<feature type="transmembrane region" description="Helical" evidence="2">
    <location>
        <begin position="12"/>
        <end position="32"/>
    </location>
</feature>
<dbReference type="RefSeq" id="XP_007917019.1">
    <property type="nucleotide sequence ID" value="XM_007918828.1"/>
</dbReference>
<accession>R8BFY7</accession>
<dbReference type="SUPFAM" id="SSF48097">
    <property type="entry name" value="Regulator of G-protein signaling, RGS"/>
    <property type="match status" value="1"/>
</dbReference>
<feature type="transmembrane region" description="Helical" evidence="2">
    <location>
        <begin position="151"/>
        <end position="171"/>
    </location>
</feature>
<keyword evidence="2" id="KW-1133">Transmembrane helix</keyword>